<keyword evidence="2" id="KW-0058">Aromatic hydrocarbons catabolism</keyword>
<gene>
    <name evidence="8" type="ORF">SAMN05216352_109226</name>
</gene>
<dbReference type="Pfam" id="PF25601">
    <property type="entry name" value="AAA_lid_14"/>
    <property type="match status" value="1"/>
</dbReference>
<feature type="domain" description="Sigma-54 factor interaction" evidence="6">
    <location>
        <begin position="150"/>
        <end position="379"/>
    </location>
</feature>
<dbReference type="SUPFAM" id="SSF55785">
    <property type="entry name" value="PYP-like sensor domain (PAS domain)"/>
    <property type="match status" value="1"/>
</dbReference>
<evidence type="ECO:0000256" key="3">
    <source>
        <dbReference type="ARBA" id="ARBA00022840"/>
    </source>
</evidence>
<dbReference type="Pfam" id="PF08448">
    <property type="entry name" value="PAS_4"/>
    <property type="match status" value="1"/>
</dbReference>
<dbReference type="EMBL" id="FNDU01000009">
    <property type="protein sequence ID" value="SDI63362.1"/>
    <property type="molecule type" value="Genomic_DNA"/>
</dbReference>
<keyword evidence="9" id="KW-1185">Reference proteome</keyword>
<dbReference type="InterPro" id="IPR030828">
    <property type="entry name" value="HTH_TyrR"/>
</dbReference>
<dbReference type="InterPro" id="IPR025943">
    <property type="entry name" value="Sigma_54_int_dom_ATP-bd_2"/>
</dbReference>
<dbReference type="FunFam" id="3.40.50.300:FF:000006">
    <property type="entry name" value="DNA-binding transcriptional regulator NtrC"/>
    <property type="match status" value="1"/>
</dbReference>
<dbReference type="PROSITE" id="PS50112">
    <property type="entry name" value="PAS"/>
    <property type="match status" value="1"/>
</dbReference>
<dbReference type="InterPro" id="IPR003593">
    <property type="entry name" value="AAA+_ATPase"/>
</dbReference>
<organism evidence="8 9">
    <name type="scientific">Alteribacillus bidgolensis</name>
    <dbReference type="NCBI Taxonomy" id="930129"/>
    <lineage>
        <taxon>Bacteria</taxon>
        <taxon>Bacillati</taxon>
        <taxon>Bacillota</taxon>
        <taxon>Bacilli</taxon>
        <taxon>Bacillales</taxon>
        <taxon>Bacillaceae</taxon>
        <taxon>Alteribacillus</taxon>
    </lineage>
</organism>
<evidence type="ECO:0000256" key="2">
    <source>
        <dbReference type="ARBA" id="ARBA00022797"/>
    </source>
</evidence>
<dbReference type="InterPro" id="IPR035965">
    <property type="entry name" value="PAS-like_dom_sf"/>
</dbReference>
<sequence>MSYNIREDENEVILQSLQDDLLVTDTDGIITRVTAAMKSLYGVENKELVGKSVYELEKSGVCTPIVTPLVKESGKRTTIIQTTKENKKLLVTGVPVFNDNGKLWRIATYSHDVTELVNMREYLAHMEEEMQRVLNELNHLRSQYLQEHGFIARSSSMKRCLEMARQVADTDVNVLLLGESGVGKTQVAKMIHQESPRKEGPFIEVNCGAIPETLFEAEFFGYEGGAFTGSHKNGKVGLAELSEKGTLFLDEVGELSLNNQVKVLKFIQEKQFYRVGGRKPKNIDFRLVTATNQPLIELVEEKRFREDLFFRLNVVPITIPPLRERTSDIIPLIEYFVQDFSKKHNRDIQMDKAALKILCEQEWKGNVRELMNVMERLIVTSPTKLISAEEIWMPLGNDKKDTKKYTFQGSLPDTLSSVEEALLKEAASSCRTTTEMAEWLGISQPTVFRKLRKYNIK</sequence>
<dbReference type="PANTHER" id="PTHR32071">
    <property type="entry name" value="TRANSCRIPTIONAL REGULATORY PROTEIN"/>
    <property type="match status" value="1"/>
</dbReference>
<feature type="coiled-coil region" evidence="5">
    <location>
        <begin position="116"/>
        <end position="147"/>
    </location>
</feature>
<dbReference type="InterPro" id="IPR000014">
    <property type="entry name" value="PAS"/>
</dbReference>
<dbReference type="PANTHER" id="PTHR32071:SF57">
    <property type="entry name" value="C4-DICARBOXYLATE TRANSPORT TRANSCRIPTIONAL REGULATORY PROTEIN DCTD"/>
    <property type="match status" value="1"/>
</dbReference>
<dbReference type="GO" id="GO:0005524">
    <property type="term" value="F:ATP binding"/>
    <property type="evidence" value="ECO:0007669"/>
    <property type="project" value="UniProtKB-KW"/>
</dbReference>
<keyword evidence="5" id="KW-0175">Coiled coil</keyword>
<dbReference type="GO" id="GO:0006355">
    <property type="term" value="P:regulation of DNA-templated transcription"/>
    <property type="evidence" value="ECO:0007669"/>
    <property type="project" value="InterPro"/>
</dbReference>
<dbReference type="InterPro" id="IPR002078">
    <property type="entry name" value="Sigma_54_int"/>
</dbReference>
<evidence type="ECO:0000313" key="8">
    <source>
        <dbReference type="EMBL" id="SDI63362.1"/>
    </source>
</evidence>
<dbReference type="Gene3D" id="3.30.450.20">
    <property type="entry name" value="PAS domain"/>
    <property type="match status" value="1"/>
</dbReference>
<dbReference type="PROSITE" id="PS00675">
    <property type="entry name" value="SIGMA54_INTERACT_1"/>
    <property type="match status" value="1"/>
</dbReference>
<proteinExistence type="predicted"/>
<dbReference type="RefSeq" id="WP_091586661.1">
    <property type="nucleotide sequence ID" value="NZ_FNDU01000009.1"/>
</dbReference>
<keyword evidence="3" id="KW-0067">ATP-binding</keyword>
<reference evidence="8 9" key="1">
    <citation type="submission" date="2016-10" db="EMBL/GenBank/DDBJ databases">
        <authorList>
            <person name="de Groot N.N."/>
        </authorList>
    </citation>
    <scope>NUCLEOTIDE SEQUENCE [LARGE SCALE GENOMIC DNA]</scope>
    <source>
        <strain evidence="9">P4B,CCM 7963,CECT 7998,DSM 25260,IBRC-M 10614,KCTC 13821</strain>
    </source>
</reference>
<dbReference type="SUPFAM" id="SSF52540">
    <property type="entry name" value="P-loop containing nucleoside triphosphate hydrolases"/>
    <property type="match status" value="1"/>
</dbReference>
<dbReference type="STRING" id="930129.SAMN05216352_109226"/>
<dbReference type="CDD" id="cd00009">
    <property type="entry name" value="AAA"/>
    <property type="match status" value="1"/>
</dbReference>
<dbReference type="Gene3D" id="1.10.10.60">
    <property type="entry name" value="Homeodomain-like"/>
    <property type="match status" value="1"/>
</dbReference>
<accession>A0A1G8M5Y8</accession>
<dbReference type="InterPro" id="IPR058031">
    <property type="entry name" value="AAA_lid_NorR"/>
</dbReference>
<dbReference type="InterPro" id="IPR009057">
    <property type="entry name" value="Homeodomain-like_sf"/>
</dbReference>
<dbReference type="OrthoDB" id="9771372at2"/>
<dbReference type="InterPro" id="IPR013656">
    <property type="entry name" value="PAS_4"/>
</dbReference>
<dbReference type="Gene3D" id="3.40.50.300">
    <property type="entry name" value="P-loop containing nucleotide triphosphate hydrolases"/>
    <property type="match status" value="1"/>
</dbReference>
<dbReference type="Gene3D" id="1.10.8.60">
    <property type="match status" value="1"/>
</dbReference>
<dbReference type="Proteomes" id="UP000199017">
    <property type="component" value="Unassembled WGS sequence"/>
</dbReference>
<dbReference type="InterPro" id="IPR027417">
    <property type="entry name" value="P-loop_NTPase"/>
</dbReference>
<dbReference type="Pfam" id="PF00158">
    <property type="entry name" value="Sigma54_activat"/>
    <property type="match status" value="1"/>
</dbReference>
<evidence type="ECO:0000313" key="9">
    <source>
        <dbReference type="Proteomes" id="UP000199017"/>
    </source>
</evidence>
<dbReference type="PROSITE" id="PS50045">
    <property type="entry name" value="SIGMA54_INTERACT_4"/>
    <property type="match status" value="1"/>
</dbReference>
<dbReference type="SMART" id="SM00382">
    <property type="entry name" value="AAA"/>
    <property type="match status" value="1"/>
</dbReference>
<dbReference type="NCBIfam" id="TIGR00229">
    <property type="entry name" value="sensory_box"/>
    <property type="match status" value="1"/>
</dbReference>
<dbReference type="InterPro" id="IPR025662">
    <property type="entry name" value="Sigma_54_int_dom_ATP-bd_1"/>
</dbReference>
<evidence type="ECO:0000256" key="1">
    <source>
        <dbReference type="ARBA" id="ARBA00022741"/>
    </source>
</evidence>
<dbReference type="Pfam" id="PF18024">
    <property type="entry name" value="HTH_50"/>
    <property type="match status" value="1"/>
</dbReference>
<dbReference type="AlphaFoldDB" id="A0A1G8M5Y8"/>
<feature type="domain" description="PAS" evidence="7">
    <location>
        <begin position="6"/>
        <end position="56"/>
    </location>
</feature>
<keyword evidence="1" id="KW-0547">Nucleotide-binding</keyword>
<name>A0A1G8M5Y8_9BACI</name>
<dbReference type="GO" id="GO:0003677">
    <property type="term" value="F:DNA binding"/>
    <property type="evidence" value="ECO:0007669"/>
    <property type="project" value="UniProtKB-KW"/>
</dbReference>
<evidence type="ECO:0000256" key="4">
    <source>
        <dbReference type="ARBA" id="ARBA00029500"/>
    </source>
</evidence>
<dbReference type="PROSITE" id="PS00676">
    <property type="entry name" value="SIGMA54_INTERACT_2"/>
    <property type="match status" value="1"/>
</dbReference>
<dbReference type="CDD" id="cd00130">
    <property type="entry name" value="PAS"/>
    <property type="match status" value="1"/>
</dbReference>
<evidence type="ECO:0000256" key="5">
    <source>
        <dbReference type="SAM" id="Coils"/>
    </source>
</evidence>
<evidence type="ECO:0000259" key="7">
    <source>
        <dbReference type="PROSITE" id="PS50112"/>
    </source>
</evidence>
<protein>
    <recommendedName>
        <fullName evidence="4">HTH-type transcriptional regulatory protein TyrR</fullName>
    </recommendedName>
</protein>
<dbReference type="SUPFAM" id="SSF46689">
    <property type="entry name" value="Homeodomain-like"/>
    <property type="match status" value="1"/>
</dbReference>
<evidence type="ECO:0000259" key="6">
    <source>
        <dbReference type="PROSITE" id="PS50045"/>
    </source>
</evidence>